<name>T1ITR3_STRMM</name>
<evidence type="ECO:0000256" key="2">
    <source>
        <dbReference type="ARBA" id="ARBA00022525"/>
    </source>
</evidence>
<dbReference type="InterPro" id="IPR050127">
    <property type="entry name" value="Serine_Proteases_S1"/>
</dbReference>
<evidence type="ECO:0000256" key="6">
    <source>
        <dbReference type="ARBA" id="ARBA00022825"/>
    </source>
</evidence>
<dbReference type="InterPro" id="IPR009003">
    <property type="entry name" value="Peptidase_S1_PA"/>
</dbReference>
<dbReference type="Pfam" id="PF00089">
    <property type="entry name" value="Trypsin"/>
    <property type="match status" value="4"/>
</dbReference>
<evidence type="ECO:0000259" key="11">
    <source>
        <dbReference type="PROSITE" id="PS50240"/>
    </source>
</evidence>
<proteinExistence type="inferred from homology"/>
<dbReference type="GO" id="GO:0004252">
    <property type="term" value="F:serine-type endopeptidase activity"/>
    <property type="evidence" value="ECO:0007669"/>
    <property type="project" value="InterPro"/>
</dbReference>
<dbReference type="PANTHER" id="PTHR24264">
    <property type="entry name" value="TRYPSIN-RELATED"/>
    <property type="match status" value="1"/>
</dbReference>
<dbReference type="Gene3D" id="2.40.10.10">
    <property type="entry name" value="Trypsin-like serine proteases"/>
    <property type="match status" value="5"/>
</dbReference>
<evidence type="ECO:0000256" key="1">
    <source>
        <dbReference type="ARBA" id="ARBA00004613"/>
    </source>
</evidence>
<feature type="domain" description="Peptidase S1" evidence="11">
    <location>
        <begin position="31"/>
        <end position="249"/>
    </location>
</feature>
<comment type="similarity">
    <text evidence="9">Belongs to the peptidase S1 family. CLIP subfamily.</text>
</comment>
<dbReference type="eggNOG" id="KOG3627">
    <property type="taxonomic scope" value="Eukaryota"/>
</dbReference>
<keyword evidence="2" id="KW-0964">Secreted</keyword>
<dbReference type="InterPro" id="IPR001314">
    <property type="entry name" value="Peptidase_S1A"/>
</dbReference>
<accession>T1ITR3</accession>
<comment type="subcellular location">
    <subcellularLocation>
        <location evidence="1">Secreted</location>
    </subcellularLocation>
</comment>
<keyword evidence="7" id="KW-1015">Disulfide bond</keyword>
<keyword evidence="4" id="KW-0732">Signal</keyword>
<dbReference type="PROSITE" id="PS00135">
    <property type="entry name" value="TRYPSIN_SER"/>
    <property type="match status" value="3"/>
</dbReference>
<keyword evidence="5 10" id="KW-0378">Hydrolase</keyword>
<protein>
    <recommendedName>
        <fullName evidence="11">Peptidase S1 domain-containing protein</fullName>
    </recommendedName>
</protein>
<dbReference type="CDD" id="cd00190">
    <property type="entry name" value="Tryp_SPc"/>
    <property type="match status" value="4"/>
</dbReference>
<dbReference type="InterPro" id="IPR043504">
    <property type="entry name" value="Peptidase_S1_PA_chymotrypsin"/>
</dbReference>
<dbReference type="InterPro" id="IPR018114">
    <property type="entry name" value="TRYPSIN_HIS"/>
</dbReference>
<dbReference type="GO" id="GO:0006508">
    <property type="term" value="P:proteolysis"/>
    <property type="evidence" value="ECO:0007669"/>
    <property type="project" value="UniProtKB-KW"/>
</dbReference>
<feature type="domain" description="Peptidase S1" evidence="11">
    <location>
        <begin position="535"/>
        <end position="777"/>
    </location>
</feature>
<dbReference type="GO" id="GO:0005615">
    <property type="term" value="C:extracellular space"/>
    <property type="evidence" value="ECO:0007669"/>
    <property type="project" value="TreeGrafter"/>
</dbReference>
<dbReference type="FunFam" id="2.40.10.10:FF:000028">
    <property type="entry name" value="Serine protease easter"/>
    <property type="match status" value="2"/>
</dbReference>
<evidence type="ECO:0000256" key="7">
    <source>
        <dbReference type="ARBA" id="ARBA00023157"/>
    </source>
</evidence>
<dbReference type="AlphaFoldDB" id="T1ITR3"/>
<organism evidence="12 13">
    <name type="scientific">Strigamia maritima</name>
    <name type="common">European centipede</name>
    <name type="synonym">Geophilus maritimus</name>
    <dbReference type="NCBI Taxonomy" id="126957"/>
    <lineage>
        <taxon>Eukaryota</taxon>
        <taxon>Metazoa</taxon>
        <taxon>Ecdysozoa</taxon>
        <taxon>Arthropoda</taxon>
        <taxon>Myriapoda</taxon>
        <taxon>Chilopoda</taxon>
        <taxon>Pleurostigmophora</taxon>
        <taxon>Geophilomorpha</taxon>
        <taxon>Linotaeniidae</taxon>
        <taxon>Strigamia</taxon>
    </lineage>
</organism>
<dbReference type="STRING" id="126957.T1ITR3"/>
<dbReference type="PROSITE" id="PS00134">
    <property type="entry name" value="TRYPSIN_HIS"/>
    <property type="match status" value="3"/>
</dbReference>
<dbReference type="EMBL" id="JH431494">
    <property type="status" value="NOT_ANNOTATED_CDS"/>
    <property type="molecule type" value="Genomic_DNA"/>
</dbReference>
<evidence type="ECO:0000256" key="4">
    <source>
        <dbReference type="ARBA" id="ARBA00022729"/>
    </source>
</evidence>
<sequence>MTYKQLMEQILSLAYRQLADHVIYLVDYERIIGGKEVLKNSYPFMVRIESYKADGVRSLCGATLLHEDFVVTAAHCVYNDKLPITSLKLHFGDHQLRVEDDTQSTMDIPLSNVYPHSEFSRIHKSNDIALIKLPQKAPISEHVSPICVAGWSTVSKHRDGFALGWGLTNNPQDDGVASDVLKQVKLPILPNTDCRAVRVFNPKTMICGGNTKGIFAAICIGDSGGPFVVPEAGKYALTGISSFVSGKGCVADGFDFLEFSSPAIDERIIGGNHVPKNSYPFVVRVEAYKADGSGFLCGASLLHENFVVTAAHCVHDSRVRVTRIRLHFGDHTLRRQDDTQSTMEIPMANVQYHAQYSESTINNDIALIRLPQRAPISRHVQPICVASAATVARQNLGTAMGWGLTRNSQQGGDVSEILKEVNLPILPNAECRMFGSFNPQTMICGGNTRGIQAAVCSGDSGGPFVVNAGRLLLTGISSYVSGYGCVAVGYGVVFVRVSNYIPWLQNTMGSALCVGMTSISITDFQPLESFADERIIGGKEARKNSHPFVVRIDAMNVDGDGFLCGATLLNEFYVVTAAHCVYASDIPINSITVHFGDHHMYKQDDTQTTMSIPMSNVVYHSQYNERYIKNDIALIKLPRKAPISAHVKPLCITSAATSARISEATAIGWGLTKEDFEGGDVSEVLKDVTLPILPNDECRLYSVFNPATMMCAGNTRGIKAAICSGDSGGPLVVNTGSQYALTGLTSFSSARGCVAVGFGAVFTRLSGFIPWLQSYMGSSLCISDVDERIIGGNEARKNSYPFVVRIEAVNVRGEGMLCGATLLNEFNVVTAAHCVHDSNTPIRSITLHFGDHHLRYQDDTQTTMQIPMANIVYHPQYNQRYIINDIALIRLPRRAPISNHVKPLCITSAATAARHQKATAIGWGLTRNGHEGGQISEVLKEVSLPILPTQECRLFGVFNPNSMICAGNTRGIPASICSGDSGGPFVVHTGSQYALTGLSSFGSIKGCITVGYGVVFTRLSGFIPWLQSYLGAGLCI</sequence>
<reference evidence="12" key="2">
    <citation type="submission" date="2015-02" db="UniProtKB">
        <authorList>
            <consortium name="EnsemblMetazoa"/>
        </authorList>
    </citation>
    <scope>IDENTIFICATION</scope>
</reference>
<evidence type="ECO:0000256" key="10">
    <source>
        <dbReference type="RuleBase" id="RU363034"/>
    </source>
</evidence>
<feature type="domain" description="Peptidase S1" evidence="11">
    <location>
        <begin position="789"/>
        <end position="1031"/>
    </location>
</feature>
<dbReference type="FunFam" id="2.40.10.10:FF:000068">
    <property type="entry name" value="transmembrane protease serine 2"/>
    <property type="match status" value="2"/>
</dbReference>
<dbReference type="PhylomeDB" id="T1ITR3"/>
<evidence type="ECO:0000313" key="13">
    <source>
        <dbReference type="Proteomes" id="UP000014500"/>
    </source>
</evidence>
<keyword evidence="8" id="KW-0325">Glycoprotein</keyword>
<dbReference type="HOGENOM" id="CLU_293490_0_0_1"/>
<dbReference type="InterPro" id="IPR033116">
    <property type="entry name" value="TRYPSIN_SER"/>
</dbReference>
<dbReference type="SUPFAM" id="SSF50494">
    <property type="entry name" value="Trypsin-like serine proteases"/>
    <property type="match status" value="4"/>
</dbReference>
<dbReference type="EnsemblMetazoa" id="SMAR004518-RA">
    <property type="protein sequence ID" value="SMAR004518-PA"/>
    <property type="gene ID" value="SMAR004518"/>
</dbReference>
<dbReference type="PRINTS" id="PR00722">
    <property type="entry name" value="CHYMOTRYPSIN"/>
</dbReference>
<dbReference type="OMA" id="YFIESIH"/>
<evidence type="ECO:0000256" key="5">
    <source>
        <dbReference type="ARBA" id="ARBA00022801"/>
    </source>
</evidence>
<keyword evidence="3 10" id="KW-0645">Protease</keyword>
<evidence type="ECO:0000256" key="3">
    <source>
        <dbReference type="ARBA" id="ARBA00022670"/>
    </source>
</evidence>
<keyword evidence="6 10" id="KW-0720">Serine protease</keyword>
<feature type="domain" description="Peptidase S1" evidence="11">
    <location>
        <begin position="268"/>
        <end position="509"/>
    </location>
</feature>
<reference evidence="13" key="1">
    <citation type="submission" date="2011-05" db="EMBL/GenBank/DDBJ databases">
        <authorList>
            <person name="Richards S.R."/>
            <person name="Qu J."/>
            <person name="Jiang H."/>
            <person name="Jhangiani S.N."/>
            <person name="Agravi P."/>
            <person name="Goodspeed R."/>
            <person name="Gross S."/>
            <person name="Mandapat C."/>
            <person name="Jackson L."/>
            <person name="Mathew T."/>
            <person name="Pu L."/>
            <person name="Thornton R."/>
            <person name="Saada N."/>
            <person name="Wilczek-Boney K.B."/>
            <person name="Lee S."/>
            <person name="Kovar C."/>
            <person name="Wu Y."/>
            <person name="Scherer S.E."/>
            <person name="Worley K.C."/>
            <person name="Muzny D.M."/>
            <person name="Gibbs R."/>
        </authorList>
    </citation>
    <scope>NUCLEOTIDE SEQUENCE</scope>
    <source>
        <strain evidence="13">Brora</strain>
    </source>
</reference>
<keyword evidence="13" id="KW-1185">Reference proteome</keyword>
<dbReference type="InterPro" id="IPR001254">
    <property type="entry name" value="Trypsin_dom"/>
</dbReference>
<evidence type="ECO:0000256" key="9">
    <source>
        <dbReference type="ARBA" id="ARBA00024195"/>
    </source>
</evidence>
<dbReference type="PROSITE" id="PS50240">
    <property type="entry name" value="TRYPSIN_DOM"/>
    <property type="match status" value="4"/>
</dbReference>
<dbReference type="Proteomes" id="UP000014500">
    <property type="component" value="Unassembled WGS sequence"/>
</dbReference>
<evidence type="ECO:0000313" key="12">
    <source>
        <dbReference type="EnsemblMetazoa" id="SMAR004518-PA"/>
    </source>
</evidence>
<dbReference type="PANTHER" id="PTHR24264:SF15">
    <property type="entry name" value="RIKEN CDNA 2210010C04 GENE"/>
    <property type="match status" value="1"/>
</dbReference>
<evidence type="ECO:0000256" key="8">
    <source>
        <dbReference type="ARBA" id="ARBA00023180"/>
    </source>
</evidence>
<dbReference type="SMART" id="SM00020">
    <property type="entry name" value="Tryp_SPc"/>
    <property type="match status" value="4"/>
</dbReference>